<evidence type="ECO:0000313" key="1">
    <source>
        <dbReference type="EMBL" id="MFD2117602.1"/>
    </source>
</evidence>
<dbReference type="InterPro" id="IPR050490">
    <property type="entry name" value="Bact_solute-bd_prot1"/>
</dbReference>
<comment type="caution">
    <text evidence="1">The sequence shown here is derived from an EMBL/GenBank/DDBJ whole genome shotgun (WGS) entry which is preliminary data.</text>
</comment>
<reference evidence="2" key="1">
    <citation type="journal article" date="2019" name="Int. J. Syst. Evol. Microbiol.">
        <title>The Global Catalogue of Microorganisms (GCM) 10K type strain sequencing project: providing services to taxonomists for standard genome sequencing and annotation.</title>
        <authorList>
            <consortium name="The Broad Institute Genomics Platform"/>
            <consortium name="The Broad Institute Genome Sequencing Center for Infectious Disease"/>
            <person name="Wu L."/>
            <person name="Ma J."/>
        </authorList>
    </citation>
    <scope>NUCLEOTIDE SEQUENCE [LARGE SCALE GENOMIC DNA]</scope>
    <source>
        <strain evidence="2">GH52</strain>
    </source>
</reference>
<name>A0ABW4YPY5_9BACL</name>
<dbReference type="RefSeq" id="WP_377774852.1">
    <property type="nucleotide sequence ID" value="NZ_JBHUHO010000042.1"/>
</dbReference>
<keyword evidence="2" id="KW-1185">Reference proteome</keyword>
<dbReference type="EMBL" id="JBHUHO010000042">
    <property type="protein sequence ID" value="MFD2117602.1"/>
    <property type="molecule type" value="Genomic_DNA"/>
</dbReference>
<protein>
    <submittedName>
        <fullName evidence="1">ABC transporter substrate-binding protein</fullName>
    </submittedName>
</protein>
<proteinExistence type="predicted"/>
<organism evidence="1 2">
    <name type="scientific">Paenibacillus yanchengensis</name>
    <dbReference type="NCBI Taxonomy" id="2035833"/>
    <lineage>
        <taxon>Bacteria</taxon>
        <taxon>Bacillati</taxon>
        <taxon>Bacillota</taxon>
        <taxon>Bacilli</taxon>
        <taxon>Bacillales</taxon>
        <taxon>Paenibacillaceae</taxon>
        <taxon>Paenibacillus</taxon>
    </lineage>
</organism>
<accession>A0ABW4YPY5</accession>
<dbReference type="SUPFAM" id="SSF53850">
    <property type="entry name" value="Periplasmic binding protein-like II"/>
    <property type="match status" value="1"/>
</dbReference>
<dbReference type="Proteomes" id="UP001597362">
    <property type="component" value="Unassembled WGS sequence"/>
</dbReference>
<dbReference type="PANTHER" id="PTHR43649:SF32">
    <property type="entry name" value="SUGAR BINDING SECRETED PROTEIN"/>
    <property type="match status" value="1"/>
</dbReference>
<dbReference type="Pfam" id="PF13416">
    <property type="entry name" value="SBP_bac_8"/>
    <property type="match status" value="1"/>
</dbReference>
<sequence>PFDSGVTGVYVRTDYLEQAGYTIEDLHNITWSKYIEIGTKVKEATGKHWISLDPNDLGIIRVMMQSAGAWYLKEDGVTPFIEENEALKEAFEVYKAMIDADLAKIHTDWSQYVANYNSGDVASLPIGNWFTSSIIQGEGQSGKWAIAPLPKLDKNANSVHASSLGGSSFYVLNTDGKEAAAEFLGKTLGSNVELYQELVTKIGAIGTYKPASEGEAYKAPNEFFQGQEIVKDFATWTAEIPKVNYGMHTYAIEDLAAAELQNYLNNKEIDKVLADLQKQADTQIR</sequence>
<evidence type="ECO:0000313" key="2">
    <source>
        <dbReference type="Proteomes" id="UP001597362"/>
    </source>
</evidence>
<dbReference type="Gene3D" id="3.40.190.10">
    <property type="entry name" value="Periplasmic binding protein-like II"/>
    <property type="match status" value="1"/>
</dbReference>
<gene>
    <name evidence="1" type="ORF">ACFSJH_17880</name>
</gene>
<dbReference type="InterPro" id="IPR006059">
    <property type="entry name" value="SBP"/>
</dbReference>
<dbReference type="PANTHER" id="PTHR43649">
    <property type="entry name" value="ARABINOSE-BINDING PROTEIN-RELATED"/>
    <property type="match status" value="1"/>
</dbReference>
<feature type="non-terminal residue" evidence="1">
    <location>
        <position position="1"/>
    </location>
</feature>